<name>A0A3P7N870_DIBLA</name>
<gene>
    <name evidence="2" type="ORF">DILT_LOCUS15788</name>
</gene>
<feature type="region of interest" description="Disordered" evidence="1">
    <location>
        <begin position="1"/>
        <end position="20"/>
    </location>
</feature>
<protein>
    <submittedName>
        <fullName evidence="2">Uncharacterized protein</fullName>
    </submittedName>
</protein>
<accession>A0A3P7N870</accession>
<reference evidence="2 3" key="1">
    <citation type="submission" date="2018-11" db="EMBL/GenBank/DDBJ databases">
        <authorList>
            <consortium name="Pathogen Informatics"/>
        </authorList>
    </citation>
    <scope>NUCLEOTIDE SEQUENCE [LARGE SCALE GENOMIC DNA]</scope>
</reference>
<sequence>MRPGFRRRIQPGSRLPEDRSGSLLLSLHPLGSRSNLTATVETNILRFASSATTKPSLQDRVGAAASIGLISARS</sequence>
<dbReference type="Proteomes" id="UP000281553">
    <property type="component" value="Unassembled WGS sequence"/>
</dbReference>
<keyword evidence="3" id="KW-1185">Reference proteome</keyword>
<evidence type="ECO:0000313" key="2">
    <source>
        <dbReference type="EMBL" id="VDN31608.1"/>
    </source>
</evidence>
<evidence type="ECO:0000256" key="1">
    <source>
        <dbReference type="SAM" id="MobiDB-lite"/>
    </source>
</evidence>
<evidence type="ECO:0000313" key="3">
    <source>
        <dbReference type="Proteomes" id="UP000281553"/>
    </source>
</evidence>
<organism evidence="2 3">
    <name type="scientific">Dibothriocephalus latus</name>
    <name type="common">Fish tapeworm</name>
    <name type="synonym">Diphyllobothrium latum</name>
    <dbReference type="NCBI Taxonomy" id="60516"/>
    <lineage>
        <taxon>Eukaryota</taxon>
        <taxon>Metazoa</taxon>
        <taxon>Spiralia</taxon>
        <taxon>Lophotrochozoa</taxon>
        <taxon>Platyhelminthes</taxon>
        <taxon>Cestoda</taxon>
        <taxon>Eucestoda</taxon>
        <taxon>Diphyllobothriidea</taxon>
        <taxon>Diphyllobothriidae</taxon>
        <taxon>Dibothriocephalus</taxon>
    </lineage>
</organism>
<proteinExistence type="predicted"/>
<dbReference type="AlphaFoldDB" id="A0A3P7N870"/>
<feature type="non-terminal residue" evidence="2">
    <location>
        <position position="74"/>
    </location>
</feature>
<dbReference type="EMBL" id="UYRU01081078">
    <property type="protein sequence ID" value="VDN31608.1"/>
    <property type="molecule type" value="Genomic_DNA"/>
</dbReference>